<evidence type="ECO:0000313" key="1">
    <source>
        <dbReference type="EMBL" id="GBL72473.1"/>
    </source>
</evidence>
<keyword evidence="2" id="KW-1185">Reference proteome</keyword>
<name>A0A4Y1ZYB0_ARAVE</name>
<comment type="caution">
    <text evidence="1">The sequence shown here is derived from an EMBL/GenBank/DDBJ whole genome shotgun (WGS) entry which is preliminary data.</text>
</comment>
<evidence type="ECO:0000313" key="2">
    <source>
        <dbReference type="Proteomes" id="UP000499080"/>
    </source>
</evidence>
<reference evidence="1 2" key="1">
    <citation type="journal article" date="2019" name="Sci. Rep.">
        <title>Orb-weaving spider Araneus ventricosus genome elucidates the spidroin gene catalogue.</title>
        <authorList>
            <person name="Kono N."/>
            <person name="Nakamura H."/>
            <person name="Ohtoshi R."/>
            <person name="Moran D.A.P."/>
            <person name="Shinohara A."/>
            <person name="Yoshida Y."/>
            <person name="Fujiwara M."/>
            <person name="Mori M."/>
            <person name="Tomita M."/>
            <person name="Arakawa K."/>
        </authorList>
    </citation>
    <scope>NUCLEOTIDE SEQUENCE [LARGE SCALE GENOMIC DNA]</scope>
</reference>
<dbReference type="AlphaFoldDB" id="A0A4Y1ZYB0"/>
<protein>
    <submittedName>
        <fullName evidence="1">Uncharacterized protein</fullName>
    </submittedName>
</protein>
<sequence length="176" mass="20072">MTQENCWSSGNQEPVIIPVTSMKETDLEGKVYLCEQISLWMVTLTCISSQKALLILSYIESTFLIQLFDLTQVQWETFSTQTTQNMVGKNYLREETIVLYVLVNSFSGLQPDSVCFRCSREIYCCTKHPLATLRGLLTASTQQCHSLPTELINSIILSIERRCRSCISIRGDHNPY</sequence>
<accession>A0A4Y1ZYB0</accession>
<dbReference type="Proteomes" id="UP000499080">
    <property type="component" value="Unassembled WGS sequence"/>
</dbReference>
<organism evidence="1 2">
    <name type="scientific">Araneus ventricosus</name>
    <name type="common">Orbweaver spider</name>
    <name type="synonym">Epeira ventricosa</name>
    <dbReference type="NCBI Taxonomy" id="182803"/>
    <lineage>
        <taxon>Eukaryota</taxon>
        <taxon>Metazoa</taxon>
        <taxon>Ecdysozoa</taxon>
        <taxon>Arthropoda</taxon>
        <taxon>Chelicerata</taxon>
        <taxon>Arachnida</taxon>
        <taxon>Araneae</taxon>
        <taxon>Araneomorphae</taxon>
        <taxon>Entelegynae</taxon>
        <taxon>Araneoidea</taxon>
        <taxon>Araneidae</taxon>
        <taxon>Araneus</taxon>
    </lineage>
</organism>
<proteinExistence type="predicted"/>
<dbReference type="EMBL" id="BGPR01000001">
    <property type="protein sequence ID" value="GBL72473.1"/>
    <property type="molecule type" value="Genomic_DNA"/>
</dbReference>
<gene>
    <name evidence="1" type="ORF">AVEN_115388_1</name>
</gene>